<evidence type="ECO:0000313" key="2">
    <source>
        <dbReference type="EMBL" id="CAH0403999.1"/>
    </source>
</evidence>
<feature type="region of interest" description="Disordered" evidence="1">
    <location>
        <begin position="153"/>
        <end position="213"/>
    </location>
</feature>
<sequence length="491" mass="55237">MQRSDRWPEDYDPDTPKSRPTSRRNSASLSRRNSTTKKEKESKKKSPLNTTPSSVHSTPKKTGKPQNLDFVVTGRQCLKKSDRANSLPGYNRRPSTESLKTKKLHESPKKVADVSQSSKSRETSLEDDMSLDLSQVSDFEDNHSKYGIKQKFTALATSTPKPGSKAKPRSCSLQSQMHTSRLENSKRLLSFESKSKSSQESNNSLYKTSSSASNYKHGVSTELDYSSVSPEYSGQSSADLSPRVSRQQDLVQSPRTIEQNLSSCCSWQDCSEMERTAMGDRDGEWSSFWANYNNSLSKVPVKNYYDQCPTPYRTENFDLADLGNASEFSTDGSKNRTPDNLQNVNYIICNEGLHLTPRETQNMIKCAHILGNVLSKAIERRCREKDKVEEKVKDLTGLEDEEVESKKKTLTLDLKETLLPTEVRLETKCETVTTQTDISLPNTKSAPRIFEKILRQLSKTSLDEGLNKMAENKSADNKDEGTEKSEAAKQN</sequence>
<proteinExistence type="predicted"/>
<keyword evidence="3" id="KW-1185">Reference proteome</keyword>
<feature type="region of interest" description="Disordered" evidence="1">
    <location>
        <begin position="226"/>
        <end position="255"/>
    </location>
</feature>
<feature type="region of interest" description="Disordered" evidence="1">
    <location>
        <begin position="461"/>
        <end position="491"/>
    </location>
</feature>
<gene>
    <name evidence="2" type="ORF">CHILSU_LOCUS7298</name>
</gene>
<feature type="compositionally biased region" description="Low complexity" evidence="1">
    <location>
        <begin position="187"/>
        <end position="205"/>
    </location>
</feature>
<reference evidence="2" key="1">
    <citation type="submission" date="2021-12" db="EMBL/GenBank/DDBJ databases">
        <authorList>
            <person name="King R."/>
        </authorList>
    </citation>
    <scope>NUCLEOTIDE SEQUENCE</scope>
</reference>
<dbReference type="Proteomes" id="UP001153292">
    <property type="component" value="Chromosome 27"/>
</dbReference>
<accession>A0ABN8BBE9</accession>
<name>A0ABN8BBE9_CHISP</name>
<protein>
    <submittedName>
        <fullName evidence="2">Uncharacterized protein</fullName>
    </submittedName>
</protein>
<dbReference type="EMBL" id="OU963920">
    <property type="protein sequence ID" value="CAH0403999.1"/>
    <property type="molecule type" value="Genomic_DNA"/>
</dbReference>
<feature type="compositionally biased region" description="Low complexity" evidence="1">
    <location>
        <begin position="23"/>
        <end position="33"/>
    </location>
</feature>
<feature type="compositionally biased region" description="Polar residues" evidence="1">
    <location>
        <begin position="47"/>
        <end position="57"/>
    </location>
</feature>
<organism evidence="2 3">
    <name type="scientific">Chilo suppressalis</name>
    <name type="common">Asiatic rice borer moth</name>
    <dbReference type="NCBI Taxonomy" id="168631"/>
    <lineage>
        <taxon>Eukaryota</taxon>
        <taxon>Metazoa</taxon>
        <taxon>Ecdysozoa</taxon>
        <taxon>Arthropoda</taxon>
        <taxon>Hexapoda</taxon>
        <taxon>Insecta</taxon>
        <taxon>Pterygota</taxon>
        <taxon>Neoptera</taxon>
        <taxon>Endopterygota</taxon>
        <taxon>Lepidoptera</taxon>
        <taxon>Glossata</taxon>
        <taxon>Ditrysia</taxon>
        <taxon>Pyraloidea</taxon>
        <taxon>Crambidae</taxon>
        <taxon>Crambinae</taxon>
        <taxon>Chilo</taxon>
    </lineage>
</organism>
<evidence type="ECO:0000256" key="1">
    <source>
        <dbReference type="SAM" id="MobiDB-lite"/>
    </source>
</evidence>
<evidence type="ECO:0000313" key="3">
    <source>
        <dbReference type="Proteomes" id="UP001153292"/>
    </source>
</evidence>
<feature type="compositionally biased region" description="Basic and acidic residues" evidence="1">
    <location>
        <begin position="1"/>
        <end position="17"/>
    </location>
</feature>
<feature type="region of interest" description="Disordered" evidence="1">
    <location>
        <begin position="1"/>
        <end position="132"/>
    </location>
</feature>